<dbReference type="EMBL" id="JAUDFV010000133">
    <property type="protein sequence ID" value="KAL2727272.1"/>
    <property type="molecule type" value="Genomic_DNA"/>
</dbReference>
<feature type="compositionally biased region" description="Low complexity" evidence="1">
    <location>
        <begin position="170"/>
        <end position="186"/>
    </location>
</feature>
<accession>A0ABD2B3F9</accession>
<sequence length="193" mass="22967">MKSSDFYREGDYKEYYKILQFFMRICGLWPYQSFFTKYFFMMLTIFLCEGILFAQLMEIFENKNDLNEVIDCIPNTFISMLVGIEFLGLIFNSKNVRNSHFNNKCIILNYRMECTQLKKCIDTIADDWNYLSSNVEIELLKSFTVQGRKLAVIYISKIINDMITIDNNNKKNNNNSNNNNNNNNNNYILRKEK</sequence>
<feature type="transmembrane region" description="Helical" evidence="2">
    <location>
        <begin position="38"/>
        <end position="60"/>
    </location>
</feature>
<reference evidence="3 4" key="1">
    <citation type="journal article" date="2024" name="Ann. Entomol. Soc. Am.">
        <title>Genomic analyses of the southern and eastern yellowjacket wasps (Hymenoptera: Vespidae) reveal evolutionary signatures of social life.</title>
        <authorList>
            <person name="Catto M.A."/>
            <person name="Caine P.B."/>
            <person name="Orr S.E."/>
            <person name="Hunt B.G."/>
            <person name="Goodisman M.A.D."/>
        </authorList>
    </citation>
    <scope>NUCLEOTIDE SEQUENCE [LARGE SCALE GENOMIC DNA]</scope>
    <source>
        <strain evidence="3">233</strain>
        <tissue evidence="3">Head and thorax</tissue>
    </source>
</reference>
<evidence type="ECO:0000256" key="2">
    <source>
        <dbReference type="SAM" id="Phobius"/>
    </source>
</evidence>
<feature type="transmembrane region" description="Helical" evidence="2">
    <location>
        <begin position="72"/>
        <end position="91"/>
    </location>
</feature>
<evidence type="ECO:0000313" key="3">
    <source>
        <dbReference type="EMBL" id="KAL2727272.1"/>
    </source>
</evidence>
<dbReference type="Proteomes" id="UP001607302">
    <property type="component" value="Unassembled WGS sequence"/>
</dbReference>
<evidence type="ECO:0000256" key="1">
    <source>
        <dbReference type="SAM" id="MobiDB-lite"/>
    </source>
</evidence>
<proteinExistence type="predicted"/>
<keyword evidence="2" id="KW-1133">Transmembrane helix</keyword>
<keyword evidence="2" id="KW-0472">Membrane</keyword>
<protein>
    <submittedName>
        <fullName evidence="3">Odorant receptor 13a-like isoform X1</fullName>
    </submittedName>
</protein>
<feature type="region of interest" description="Disordered" evidence="1">
    <location>
        <begin position="170"/>
        <end position="193"/>
    </location>
</feature>
<organism evidence="3 4">
    <name type="scientific">Vespula squamosa</name>
    <name type="common">Southern yellow jacket</name>
    <name type="synonym">Wasp</name>
    <dbReference type="NCBI Taxonomy" id="30214"/>
    <lineage>
        <taxon>Eukaryota</taxon>
        <taxon>Metazoa</taxon>
        <taxon>Ecdysozoa</taxon>
        <taxon>Arthropoda</taxon>
        <taxon>Hexapoda</taxon>
        <taxon>Insecta</taxon>
        <taxon>Pterygota</taxon>
        <taxon>Neoptera</taxon>
        <taxon>Endopterygota</taxon>
        <taxon>Hymenoptera</taxon>
        <taxon>Apocrita</taxon>
        <taxon>Aculeata</taxon>
        <taxon>Vespoidea</taxon>
        <taxon>Vespidae</taxon>
        <taxon>Vespinae</taxon>
        <taxon>Vespula</taxon>
    </lineage>
</organism>
<dbReference type="AlphaFoldDB" id="A0ABD2B3F9"/>
<comment type="caution">
    <text evidence="3">The sequence shown here is derived from an EMBL/GenBank/DDBJ whole genome shotgun (WGS) entry which is preliminary data.</text>
</comment>
<name>A0ABD2B3F9_VESSQ</name>
<evidence type="ECO:0000313" key="4">
    <source>
        <dbReference type="Proteomes" id="UP001607302"/>
    </source>
</evidence>
<keyword evidence="2" id="KW-0812">Transmembrane</keyword>
<gene>
    <name evidence="3" type="ORF">V1478_007550</name>
</gene>
<keyword evidence="4" id="KW-1185">Reference proteome</keyword>